<keyword evidence="1" id="KW-1133">Transmembrane helix</keyword>
<protein>
    <submittedName>
        <fullName evidence="2">Uncharacterized membrane protein</fullName>
    </submittedName>
</protein>
<gene>
    <name evidence="2" type="ORF">SAMN04488565_1419</name>
</gene>
<dbReference type="EMBL" id="FNKB01000001">
    <property type="protein sequence ID" value="SDQ22031.1"/>
    <property type="molecule type" value="Genomic_DNA"/>
</dbReference>
<dbReference type="AlphaFoldDB" id="A0A1H0Z4I3"/>
<dbReference type="OrthoDB" id="4827927at2"/>
<dbReference type="STRING" id="1079994.SAMN04488565_1419"/>
<evidence type="ECO:0000313" key="2">
    <source>
        <dbReference type="EMBL" id="SDQ22031.1"/>
    </source>
</evidence>
<feature type="transmembrane region" description="Helical" evidence="1">
    <location>
        <begin position="12"/>
        <end position="34"/>
    </location>
</feature>
<dbReference type="Pfam" id="PF08592">
    <property type="entry name" value="Anthrone_oxy"/>
    <property type="match status" value="1"/>
</dbReference>
<reference evidence="2 3" key="1">
    <citation type="submission" date="2016-10" db="EMBL/GenBank/DDBJ databases">
        <authorList>
            <person name="de Groot N.N."/>
        </authorList>
    </citation>
    <scope>NUCLEOTIDE SEQUENCE [LARGE SCALE GENOMIC DNA]</scope>
    <source>
        <strain evidence="2 3">DSM 22788</strain>
    </source>
</reference>
<proteinExistence type="predicted"/>
<sequence length="165" mass="17537">MTIVFDCISTIVLAAGVVTNGLLAGVFFAFSCAISPEFRHIDDRSYVRAFCAINGAILNGWFLSVFLAAPLTTVASAILAVGREDASTFGWLVVGAACSMLSFGITAAGNVPLNRALDRASADTAQRLHDTRKGFEAPWNRWNHTRTVLSTAALITLVIAPFGQS</sequence>
<feature type="transmembrane region" description="Helical" evidence="1">
    <location>
        <begin position="46"/>
        <end position="69"/>
    </location>
</feature>
<evidence type="ECO:0000313" key="3">
    <source>
        <dbReference type="Proteomes" id="UP000182690"/>
    </source>
</evidence>
<evidence type="ECO:0000256" key="1">
    <source>
        <dbReference type="SAM" id="Phobius"/>
    </source>
</evidence>
<accession>A0A1H0Z4I3</accession>
<dbReference type="InterPro" id="IPR013901">
    <property type="entry name" value="Anthrone_oxy"/>
</dbReference>
<dbReference type="Proteomes" id="UP000182690">
    <property type="component" value="Unassembled WGS sequence"/>
</dbReference>
<organism evidence="2 3">
    <name type="scientific">Leucobacter chromiiresistens</name>
    <dbReference type="NCBI Taxonomy" id="1079994"/>
    <lineage>
        <taxon>Bacteria</taxon>
        <taxon>Bacillati</taxon>
        <taxon>Actinomycetota</taxon>
        <taxon>Actinomycetes</taxon>
        <taxon>Micrococcales</taxon>
        <taxon>Microbacteriaceae</taxon>
        <taxon>Leucobacter</taxon>
    </lineage>
</organism>
<keyword evidence="1" id="KW-0472">Membrane</keyword>
<keyword evidence="1" id="KW-0812">Transmembrane</keyword>
<name>A0A1H0Z4I3_9MICO</name>
<dbReference type="RefSeq" id="WP_010154763.1">
    <property type="nucleotide sequence ID" value="NZ_FNKB01000001.1"/>
</dbReference>
<feature type="transmembrane region" description="Helical" evidence="1">
    <location>
        <begin position="89"/>
        <end position="111"/>
    </location>
</feature>